<dbReference type="Pfam" id="PF14337">
    <property type="entry name" value="Abi_alpha"/>
    <property type="match status" value="1"/>
</dbReference>
<dbReference type="InterPro" id="IPR025506">
    <property type="entry name" value="Abi_alpha"/>
</dbReference>
<proteinExistence type="predicted"/>
<dbReference type="Proteomes" id="UP000195609">
    <property type="component" value="Chromosome"/>
</dbReference>
<reference evidence="1 2" key="1">
    <citation type="journal article" date="2017" name="Front. Immunol.">
        <title>Complete Genome Sequence of Lactobacillus casei LC5, a Potential Probiotics for Atopic Dermatitis.</title>
        <authorList>
            <person name="Kang J."/>
            <person name="Chung W.H."/>
            <person name="Lim T.J."/>
            <person name="Whon T.W."/>
            <person name="Lim S."/>
            <person name="Nam Y.D."/>
        </authorList>
    </citation>
    <scope>NUCLEOTIDE SEQUENCE [LARGE SCALE GENOMIC DNA]</scope>
    <source>
        <strain evidence="1 2">LC5</strain>
    </source>
</reference>
<sequence>MTGMNPIPDETTNALLNPAAASLGEAAGTVLTSGFNLILNPLRKFNIRKEQEITDYATRIRDHIETIPEENRDGSKVNFVLKAVDDSKFRLNEQEMREAFARLIAKGLDNRVNSTFYPEYANILSNMSVEEASLIREINSNYASQVPSITLIARQPSGSTRDVLATAYLFDSKEDGSGKLDVPINLLEHSGIVKIKENSWLTADYYKKKYEAYESRWRMVGEAPQKLGFADNETLDFRKSFVAFSDFGKSFVKFIV</sequence>
<dbReference type="AlphaFoldDB" id="A0AAN1EYH7"/>
<dbReference type="EMBL" id="CP017065">
    <property type="protein sequence ID" value="ARY91213.1"/>
    <property type="molecule type" value="Genomic_DNA"/>
</dbReference>
<dbReference type="Gene3D" id="3.30.110.190">
    <property type="match status" value="1"/>
</dbReference>
<organism evidence="1 2">
    <name type="scientific">Lacticaseibacillus casei</name>
    <name type="common">Lactobacillus casei</name>
    <dbReference type="NCBI Taxonomy" id="1582"/>
    <lineage>
        <taxon>Bacteria</taxon>
        <taxon>Bacillati</taxon>
        <taxon>Bacillota</taxon>
        <taxon>Bacilli</taxon>
        <taxon>Lactobacillales</taxon>
        <taxon>Lactobacillaceae</taxon>
        <taxon>Lacticaseibacillus</taxon>
    </lineage>
</organism>
<name>A0AAN1EYH7_LACCA</name>
<accession>A0AAN1EYH7</accession>
<protein>
    <submittedName>
        <fullName evidence="1">Uncharacterized protein</fullName>
    </submittedName>
</protein>
<gene>
    <name evidence="1" type="ORF">BGL52_05415</name>
</gene>
<evidence type="ECO:0000313" key="2">
    <source>
        <dbReference type="Proteomes" id="UP000195609"/>
    </source>
</evidence>
<evidence type="ECO:0000313" key="1">
    <source>
        <dbReference type="EMBL" id="ARY91213.1"/>
    </source>
</evidence>
<dbReference type="RefSeq" id="WP_019892391.1">
    <property type="nucleotide sequence ID" value="NZ_CP017065.1"/>
</dbReference>